<evidence type="ECO:0000256" key="1">
    <source>
        <dbReference type="ARBA" id="ARBA00009673"/>
    </source>
</evidence>
<dbReference type="PANTHER" id="PTHR10472">
    <property type="entry name" value="D-TYROSYL-TRNA TYR DEACYLASE"/>
    <property type="match status" value="1"/>
</dbReference>
<comment type="catalytic activity">
    <reaction evidence="2">
        <text>glycyl-tRNA(Ala) + H2O = tRNA(Ala) + glycine + H(+)</text>
        <dbReference type="Rhea" id="RHEA:53744"/>
        <dbReference type="Rhea" id="RHEA-COMP:9657"/>
        <dbReference type="Rhea" id="RHEA-COMP:13640"/>
        <dbReference type="ChEBI" id="CHEBI:15377"/>
        <dbReference type="ChEBI" id="CHEBI:15378"/>
        <dbReference type="ChEBI" id="CHEBI:57305"/>
        <dbReference type="ChEBI" id="CHEBI:78442"/>
        <dbReference type="ChEBI" id="CHEBI:78522"/>
    </reaction>
</comment>
<protein>
    <recommendedName>
        <fullName evidence="2">D-aminoacyl-tRNA deacylase</fullName>
        <shortName evidence="2">DTD</shortName>
        <ecNumber evidence="2">3.1.1.96</ecNumber>
    </recommendedName>
    <alternativeName>
        <fullName evidence="2">Gly-tRNA(Ala) deacylase</fullName>
        <ecNumber evidence="2">3.1.1.-</ecNumber>
    </alternativeName>
</protein>
<dbReference type="GO" id="GO:0051500">
    <property type="term" value="F:D-tyrosyl-tRNA(Tyr) deacylase activity"/>
    <property type="evidence" value="ECO:0007669"/>
    <property type="project" value="TreeGrafter"/>
</dbReference>
<gene>
    <name evidence="2 3" type="primary">dtd</name>
    <name evidence="3" type="ORF">GCM10011588_43150</name>
</gene>
<comment type="caution">
    <text evidence="3">The sequence shown here is derived from an EMBL/GenBank/DDBJ whole genome shotgun (WGS) entry which is preliminary data.</text>
</comment>
<dbReference type="GO" id="GO:0043908">
    <property type="term" value="F:Ser(Gly)-tRNA(Ala) hydrolase activity"/>
    <property type="evidence" value="ECO:0007669"/>
    <property type="project" value="UniProtKB-UniRule"/>
</dbReference>
<dbReference type="EC" id="3.1.1.-" evidence="2"/>
<reference evidence="3" key="2">
    <citation type="submission" date="2020-09" db="EMBL/GenBank/DDBJ databases">
        <authorList>
            <person name="Sun Q."/>
            <person name="Zhou Y."/>
        </authorList>
    </citation>
    <scope>NUCLEOTIDE SEQUENCE</scope>
    <source>
        <strain evidence="3">CGMCC 4.3508</strain>
    </source>
</reference>
<dbReference type="Gene3D" id="3.50.80.10">
    <property type="entry name" value="D-tyrosyl-tRNA(Tyr) deacylase"/>
    <property type="match status" value="1"/>
</dbReference>
<evidence type="ECO:0000256" key="2">
    <source>
        <dbReference type="HAMAP-Rule" id="MF_00518"/>
    </source>
</evidence>
<dbReference type="AlphaFoldDB" id="A0A917RT19"/>
<feature type="short sequence motif" description="Gly-cisPro motif, important for rejection of L-amino acids" evidence="2">
    <location>
        <begin position="139"/>
        <end position="140"/>
    </location>
</feature>
<dbReference type="HAMAP" id="MF_00518">
    <property type="entry name" value="Deacylase_Dtd"/>
    <property type="match status" value="1"/>
</dbReference>
<reference evidence="3" key="1">
    <citation type="journal article" date="2014" name="Int. J. Syst. Evol. Microbiol.">
        <title>Complete genome sequence of Corynebacterium casei LMG S-19264T (=DSM 44701T), isolated from a smear-ripened cheese.</title>
        <authorList>
            <consortium name="US DOE Joint Genome Institute (JGI-PGF)"/>
            <person name="Walter F."/>
            <person name="Albersmeier A."/>
            <person name="Kalinowski J."/>
            <person name="Ruckert C."/>
        </authorList>
    </citation>
    <scope>NUCLEOTIDE SEQUENCE</scope>
    <source>
        <strain evidence="3">CGMCC 4.3508</strain>
    </source>
</reference>
<dbReference type="SUPFAM" id="SSF69500">
    <property type="entry name" value="DTD-like"/>
    <property type="match status" value="1"/>
</dbReference>
<keyword evidence="2" id="KW-0820">tRNA-binding</keyword>
<organism evidence="3 4">
    <name type="scientific">Nocardia jinanensis</name>
    <dbReference type="NCBI Taxonomy" id="382504"/>
    <lineage>
        <taxon>Bacteria</taxon>
        <taxon>Bacillati</taxon>
        <taxon>Actinomycetota</taxon>
        <taxon>Actinomycetes</taxon>
        <taxon>Mycobacteriales</taxon>
        <taxon>Nocardiaceae</taxon>
        <taxon>Nocardia</taxon>
    </lineage>
</organism>
<dbReference type="InterPro" id="IPR023509">
    <property type="entry name" value="DTD-like_sf"/>
</dbReference>
<comment type="catalytic activity">
    <reaction evidence="2">
        <text>a D-aminoacyl-tRNA + H2O = a tRNA + a D-alpha-amino acid + H(+)</text>
        <dbReference type="Rhea" id="RHEA:13953"/>
        <dbReference type="Rhea" id="RHEA-COMP:10123"/>
        <dbReference type="Rhea" id="RHEA-COMP:10124"/>
        <dbReference type="ChEBI" id="CHEBI:15377"/>
        <dbReference type="ChEBI" id="CHEBI:15378"/>
        <dbReference type="ChEBI" id="CHEBI:59871"/>
        <dbReference type="ChEBI" id="CHEBI:78442"/>
        <dbReference type="ChEBI" id="CHEBI:79333"/>
        <dbReference type="EC" id="3.1.1.96"/>
    </reaction>
</comment>
<dbReference type="FunFam" id="3.50.80.10:FF:000001">
    <property type="entry name" value="D-aminoacyl-tRNA deacylase"/>
    <property type="match status" value="1"/>
</dbReference>
<comment type="subcellular location">
    <subcellularLocation>
        <location evidence="2">Cytoplasm</location>
    </subcellularLocation>
</comment>
<comment type="similarity">
    <text evidence="1 2">Belongs to the DTD family.</text>
</comment>
<sequence length="147" mass="15707">MRALLQRVTSARVSVGDEVVGRIDPSGSGIRHGLLALIGVTHTDTETTARTMAEKIWRLRILEGERSAADLSAPILVVSQFTLYADTRKGRRPSWSAAAPGPIAEPLVHLVAETLRQSGATVAGGRFGAHMEVELTNDGPVTVMLEL</sequence>
<dbReference type="Proteomes" id="UP000638263">
    <property type="component" value="Unassembled WGS sequence"/>
</dbReference>
<name>A0A917RT19_9NOCA</name>
<dbReference type="NCBIfam" id="TIGR00256">
    <property type="entry name" value="D-aminoacyl-tRNA deacylase"/>
    <property type="match status" value="1"/>
</dbReference>
<dbReference type="GO" id="GO:0000049">
    <property type="term" value="F:tRNA binding"/>
    <property type="evidence" value="ECO:0007669"/>
    <property type="project" value="UniProtKB-UniRule"/>
</dbReference>
<dbReference type="EMBL" id="BMMH01000009">
    <property type="protein sequence ID" value="GGL23628.1"/>
    <property type="molecule type" value="Genomic_DNA"/>
</dbReference>
<evidence type="ECO:0000313" key="3">
    <source>
        <dbReference type="EMBL" id="GGL23628.1"/>
    </source>
</evidence>
<keyword evidence="2" id="KW-0378">Hydrolase</keyword>
<dbReference type="GO" id="GO:0106026">
    <property type="term" value="F:Gly-tRNA(Ala) deacylase activity"/>
    <property type="evidence" value="ECO:0007669"/>
    <property type="project" value="UniProtKB-UniRule"/>
</dbReference>
<dbReference type="GO" id="GO:0019478">
    <property type="term" value="P:D-amino acid catabolic process"/>
    <property type="evidence" value="ECO:0007669"/>
    <property type="project" value="UniProtKB-UniRule"/>
</dbReference>
<proteinExistence type="inferred from homology"/>
<dbReference type="Pfam" id="PF02580">
    <property type="entry name" value="Tyr_Deacylase"/>
    <property type="match status" value="1"/>
</dbReference>
<keyword evidence="2" id="KW-0694">RNA-binding</keyword>
<keyword evidence="4" id="KW-1185">Reference proteome</keyword>
<keyword evidence="2" id="KW-0963">Cytoplasm</keyword>
<comment type="domain">
    <text evidence="2">A Gly-cisPro motif from one monomer fits into the active site of the other monomer to allow specific chiral rejection of L-amino acids.</text>
</comment>
<comment type="function">
    <text evidence="2">An aminoacyl-tRNA editing enzyme that deacylates mischarged D-aminoacyl-tRNAs. Also deacylates mischarged glycyl-tRNA(Ala), protecting cells against glycine mischarging by AlaRS. Acts via tRNA-based rather than protein-based catalysis; rejects L-amino acids rather than detecting D-amino acids in the active site. By recycling D-aminoacyl-tRNA to D-amino acids and free tRNA molecules, this enzyme counteracts the toxicity associated with the formation of D-aminoacyl-tRNA entities in vivo and helps enforce protein L-homochirality.</text>
</comment>
<comment type="subunit">
    <text evidence="2">Homodimer.</text>
</comment>
<dbReference type="InterPro" id="IPR003732">
    <property type="entry name" value="Daa-tRNA_deacyls_DTD"/>
</dbReference>
<accession>A0A917RT19</accession>
<dbReference type="PANTHER" id="PTHR10472:SF5">
    <property type="entry name" value="D-AMINOACYL-TRNA DEACYLASE 1"/>
    <property type="match status" value="1"/>
</dbReference>
<dbReference type="EC" id="3.1.1.96" evidence="2"/>
<dbReference type="GO" id="GO:0005737">
    <property type="term" value="C:cytoplasm"/>
    <property type="evidence" value="ECO:0007669"/>
    <property type="project" value="UniProtKB-SubCell"/>
</dbReference>
<dbReference type="RefSeq" id="WP_058857006.1">
    <property type="nucleotide sequence ID" value="NZ_BMMH01000009.1"/>
</dbReference>
<evidence type="ECO:0000313" key="4">
    <source>
        <dbReference type="Proteomes" id="UP000638263"/>
    </source>
</evidence>